<evidence type="ECO:0000256" key="1">
    <source>
        <dbReference type="SAM" id="MobiDB-lite"/>
    </source>
</evidence>
<evidence type="ECO:0000256" key="2">
    <source>
        <dbReference type="SAM" id="Phobius"/>
    </source>
</evidence>
<keyword evidence="2" id="KW-0472">Membrane</keyword>
<gene>
    <name evidence="3" type="ORF">OH136_15795</name>
</gene>
<accession>A0AAE3J336</accession>
<dbReference type="Proteomes" id="UP001208041">
    <property type="component" value="Unassembled WGS sequence"/>
</dbReference>
<comment type="caution">
    <text evidence="3">The sequence shown here is derived from an EMBL/GenBank/DDBJ whole genome shotgun (WGS) entry which is preliminary data.</text>
</comment>
<evidence type="ECO:0000313" key="3">
    <source>
        <dbReference type="EMBL" id="MCV6826026.1"/>
    </source>
</evidence>
<feature type="transmembrane region" description="Helical" evidence="2">
    <location>
        <begin position="80"/>
        <end position="101"/>
    </location>
</feature>
<feature type="region of interest" description="Disordered" evidence="1">
    <location>
        <begin position="33"/>
        <end position="62"/>
    </location>
</feature>
<reference evidence="3" key="1">
    <citation type="submission" date="2022-10" db="EMBL/GenBank/DDBJ databases">
        <authorList>
            <person name="Yue Y."/>
        </authorList>
    </citation>
    <scope>NUCLEOTIDE SEQUENCE</scope>
    <source>
        <strain evidence="3">Z654</strain>
    </source>
</reference>
<sequence length="124" mass="13410">MNIPRPVNDNTFDFLRAASVPAHQLASEDCYSVHSRDGVGDPATPETSGGVNTPLPPRSLGGFDWTKHKREVQRQKFTEMLFGVLVFAGGFLIAALLAMLLGTIATKAIGQAAFDATRAFEVYQ</sequence>
<name>A0AAE3J336_9RHOB</name>
<evidence type="ECO:0000313" key="4">
    <source>
        <dbReference type="Proteomes" id="UP001208041"/>
    </source>
</evidence>
<keyword evidence="4" id="KW-1185">Reference proteome</keyword>
<protein>
    <submittedName>
        <fullName evidence="3">Uncharacterized protein</fullName>
    </submittedName>
</protein>
<keyword evidence="2" id="KW-0812">Transmembrane</keyword>
<proteinExistence type="predicted"/>
<dbReference type="RefSeq" id="WP_263954998.1">
    <property type="nucleotide sequence ID" value="NZ_JAOYFC010000006.1"/>
</dbReference>
<keyword evidence="2" id="KW-1133">Transmembrane helix</keyword>
<dbReference type="EMBL" id="JAOYFC010000006">
    <property type="protein sequence ID" value="MCV6826026.1"/>
    <property type="molecule type" value="Genomic_DNA"/>
</dbReference>
<organism evidence="3 4">
    <name type="scientific">Halocynthiibacter halioticoli</name>
    <dbReference type="NCBI Taxonomy" id="2986804"/>
    <lineage>
        <taxon>Bacteria</taxon>
        <taxon>Pseudomonadati</taxon>
        <taxon>Pseudomonadota</taxon>
        <taxon>Alphaproteobacteria</taxon>
        <taxon>Rhodobacterales</taxon>
        <taxon>Paracoccaceae</taxon>
        <taxon>Halocynthiibacter</taxon>
    </lineage>
</organism>
<dbReference type="AlphaFoldDB" id="A0AAE3J336"/>